<name>A0A8W8JEE6_MAGGI</name>
<feature type="transmembrane region" description="Helical" evidence="6">
    <location>
        <begin position="29"/>
        <end position="47"/>
    </location>
</feature>
<evidence type="ECO:0000256" key="4">
    <source>
        <dbReference type="ARBA" id="ARBA00022989"/>
    </source>
</evidence>
<evidence type="ECO:0000313" key="7">
    <source>
        <dbReference type="EnsemblMetazoa" id="G18789.1:cds"/>
    </source>
</evidence>
<comment type="subcellular location">
    <subcellularLocation>
        <location evidence="1">Mitochondrion outer membrane</location>
        <topology evidence="1">Multi-pass membrane protein</topology>
    </subcellularLocation>
</comment>
<evidence type="ECO:0000256" key="5">
    <source>
        <dbReference type="ARBA" id="ARBA00023136"/>
    </source>
</evidence>
<feature type="transmembrane region" description="Helical" evidence="6">
    <location>
        <begin position="53"/>
        <end position="73"/>
    </location>
</feature>
<organism evidence="7 8">
    <name type="scientific">Magallana gigas</name>
    <name type="common">Pacific oyster</name>
    <name type="synonym">Crassostrea gigas</name>
    <dbReference type="NCBI Taxonomy" id="29159"/>
    <lineage>
        <taxon>Eukaryota</taxon>
        <taxon>Metazoa</taxon>
        <taxon>Spiralia</taxon>
        <taxon>Lophotrochozoa</taxon>
        <taxon>Mollusca</taxon>
        <taxon>Bivalvia</taxon>
        <taxon>Autobranchia</taxon>
        <taxon>Pteriomorphia</taxon>
        <taxon>Ostreida</taxon>
        <taxon>Ostreoidea</taxon>
        <taxon>Ostreidae</taxon>
        <taxon>Magallana</taxon>
    </lineage>
</organism>
<sequence length="126" mass="14045">MDFSNITSTVWSYITWPLSFVSQPIKQPILGAAFGWAIVWIIFHIGYTVLVYLAVLLILFLGAEKFGIVTITIHWKRISELMRGTGVKDSTDGNFPGKVKTIQDFASDNLMFSVGLIFGVIIGMKI</sequence>
<evidence type="ECO:0000313" key="8">
    <source>
        <dbReference type="Proteomes" id="UP000005408"/>
    </source>
</evidence>
<protein>
    <recommendedName>
        <fullName evidence="9">FUN14 domain-containing protein 1</fullName>
    </recommendedName>
</protein>
<dbReference type="AlphaFoldDB" id="A0A8W8JEE6"/>
<dbReference type="OrthoDB" id="10466197at2759"/>
<evidence type="ECO:0000256" key="6">
    <source>
        <dbReference type="SAM" id="Phobius"/>
    </source>
</evidence>
<evidence type="ECO:0000256" key="3">
    <source>
        <dbReference type="ARBA" id="ARBA00022692"/>
    </source>
</evidence>
<dbReference type="Proteomes" id="UP000005408">
    <property type="component" value="Unassembled WGS sequence"/>
</dbReference>
<comment type="similarity">
    <text evidence="2">Belongs to the FUN14 family.</text>
</comment>
<keyword evidence="8" id="KW-1185">Reference proteome</keyword>
<dbReference type="EnsemblMetazoa" id="G18789.1">
    <property type="protein sequence ID" value="G18789.1:cds"/>
    <property type="gene ID" value="G18789"/>
</dbReference>
<keyword evidence="5 6" id="KW-0472">Membrane</keyword>
<dbReference type="Pfam" id="PF04930">
    <property type="entry name" value="FUN14"/>
    <property type="match status" value="1"/>
</dbReference>
<evidence type="ECO:0008006" key="9">
    <source>
        <dbReference type="Google" id="ProtNLM"/>
    </source>
</evidence>
<keyword evidence="3 6" id="KW-0812">Transmembrane</keyword>
<proteinExistence type="inferred from homology"/>
<keyword evidence="4 6" id="KW-1133">Transmembrane helix</keyword>
<evidence type="ECO:0000256" key="1">
    <source>
        <dbReference type="ARBA" id="ARBA00004374"/>
    </source>
</evidence>
<accession>A0A8W8JEE6</accession>
<evidence type="ECO:0000256" key="2">
    <source>
        <dbReference type="ARBA" id="ARBA00009160"/>
    </source>
</evidence>
<dbReference type="GO" id="GO:0005741">
    <property type="term" value="C:mitochondrial outer membrane"/>
    <property type="evidence" value="ECO:0007669"/>
    <property type="project" value="UniProtKB-SubCell"/>
</dbReference>
<reference evidence="7" key="1">
    <citation type="submission" date="2022-08" db="UniProtKB">
        <authorList>
            <consortium name="EnsemblMetazoa"/>
        </authorList>
    </citation>
    <scope>IDENTIFICATION</scope>
    <source>
        <strain evidence="7">05x7-T-G4-1.051#20</strain>
    </source>
</reference>
<dbReference type="InterPro" id="IPR007014">
    <property type="entry name" value="FUN14"/>
</dbReference>